<dbReference type="AlphaFoldDB" id="A0A4Q0P719"/>
<dbReference type="InterPro" id="IPR000639">
    <property type="entry name" value="Epox_hydrolase-like"/>
</dbReference>
<keyword evidence="1" id="KW-0378">Hydrolase</keyword>
<proteinExistence type="predicted"/>
<evidence type="ECO:0000313" key="3">
    <source>
        <dbReference type="EMBL" id="RXG22231.1"/>
    </source>
</evidence>
<dbReference type="InterPro" id="IPR000073">
    <property type="entry name" value="AB_hydrolase_1"/>
</dbReference>
<organism evidence="3 4">
    <name type="scientific">Leeuwenhoekiella polynyae</name>
    <dbReference type="NCBI Taxonomy" id="1550906"/>
    <lineage>
        <taxon>Bacteria</taxon>
        <taxon>Pseudomonadati</taxon>
        <taxon>Bacteroidota</taxon>
        <taxon>Flavobacteriia</taxon>
        <taxon>Flavobacteriales</taxon>
        <taxon>Flavobacteriaceae</taxon>
        <taxon>Leeuwenhoekiella</taxon>
    </lineage>
</organism>
<dbReference type="PRINTS" id="PR00412">
    <property type="entry name" value="EPOXHYDRLASE"/>
</dbReference>
<evidence type="ECO:0000259" key="2">
    <source>
        <dbReference type="Pfam" id="PF00561"/>
    </source>
</evidence>
<dbReference type="SUPFAM" id="SSF53474">
    <property type="entry name" value="alpha/beta-Hydrolases"/>
    <property type="match status" value="1"/>
</dbReference>
<reference evidence="3 4" key="1">
    <citation type="submission" date="2018-07" db="EMBL/GenBank/DDBJ databases">
        <title>Leeuwenhoekiella genomics.</title>
        <authorList>
            <person name="Tahon G."/>
            <person name="Willems A."/>
        </authorList>
    </citation>
    <scope>NUCLEOTIDE SEQUENCE [LARGE SCALE GENOMIC DNA]</scope>
    <source>
        <strain evidence="3 4">LMG 29608</strain>
    </source>
</reference>
<dbReference type="GO" id="GO:0016787">
    <property type="term" value="F:hydrolase activity"/>
    <property type="evidence" value="ECO:0007669"/>
    <property type="project" value="UniProtKB-KW"/>
</dbReference>
<name>A0A4Q0P719_9FLAO</name>
<keyword evidence="4" id="KW-1185">Reference proteome</keyword>
<dbReference type="EMBL" id="QOVK01000006">
    <property type="protein sequence ID" value="RXG22231.1"/>
    <property type="molecule type" value="Genomic_DNA"/>
</dbReference>
<evidence type="ECO:0000256" key="1">
    <source>
        <dbReference type="ARBA" id="ARBA00022801"/>
    </source>
</evidence>
<comment type="caution">
    <text evidence="3">The sequence shown here is derived from an EMBL/GenBank/DDBJ whole genome shotgun (WGS) entry which is preliminary data.</text>
</comment>
<gene>
    <name evidence="3" type="ORF">DSM02_1830</name>
</gene>
<protein>
    <submittedName>
        <fullName evidence="3">Haloacetate dehalogenase</fullName>
    </submittedName>
</protein>
<dbReference type="RefSeq" id="WP_128765303.1">
    <property type="nucleotide sequence ID" value="NZ_JBHUOO010000046.1"/>
</dbReference>
<dbReference type="InterPro" id="IPR029058">
    <property type="entry name" value="AB_hydrolase_fold"/>
</dbReference>
<dbReference type="Proteomes" id="UP000289859">
    <property type="component" value="Unassembled WGS sequence"/>
</dbReference>
<sequence length="297" mass="34014">MIFKAFKNHIKQVNGVKINYVIGGSGPPLLLLHGYPQTNYIWHKIADQLAKCFTVVASDLRGYGDSGNPPTDTEHFPYSKREMGMDQILLMQSLGFDQFYLAGHDRGGRVGHRMALDYPKIILKLAVLDIAPTYTMYKTADMEFATAYYHWFFFIQPNDIPEKMIGEDPEYFLNKKFGQWGRDKNAITKEARQEYLRCFTPETIHSSCEDYRASATIDLELDQLDINAGKKLACPVLCIWGEKAFVGRKYNVIEEWKKWSDDVVGFGLPCGHYLPEEAPTETTKALIDFFKPLKPKN</sequence>
<dbReference type="OrthoDB" id="9773293at2"/>
<dbReference type="Gene3D" id="3.40.50.1820">
    <property type="entry name" value="alpha/beta hydrolase"/>
    <property type="match status" value="1"/>
</dbReference>
<dbReference type="PANTHER" id="PTHR43329">
    <property type="entry name" value="EPOXIDE HYDROLASE"/>
    <property type="match status" value="1"/>
</dbReference>
<evidence type="ECO:0000313" key="4">
    <source>
        <dbReference type="Proteomes" id="UP000289859"/>
    </source>
</evidence>
<feature type="domain" description="AB hydrolase-1" evidence="2">
    <location>
        <begin position="27"/>
        <end position="277"/>
    </location>
</feature>
<dbReference type="Pfam" id="PF00561">
    <property type="entry name" value="Abhydrolase_1"/>
    <property type="match status" value="1"/>
</dbReference>
<accession>A0A4Q0P719</accession>